<organism evidence="2 3">
    <name type="scientific">Stenotrophomonas tumulicola</name>
    <dbReference type="NCBI Taxonomy" id="1685415"/>
    <lineage>
        <taxon>Bacteria</taxon>
        <taxon>Pseudomonadati</taxon>
        <taxon>Pseudomonadota</taxon>
        <taxon>Gammaproteobacteria</taxon>
        <taxon>Lysobacterales</taxon>
        <taxon>Lysobacteraceae</taxon>
        <taxon>Stenotrophomonas</taxon>
    </lineage>
</organism>
<reference evidence="2 3" key="1">
    <citation type="submission" date="2020-08" db="EMBL/GenBank/DDBJ databases">
        <title>Stenotrophomonas tumulicola JCM 30961.</title>
        <authorList>
            <person name="Deng Y."/>
        </authorList>
    </citation>
    <scope>NUCLEOTIDE SEQUENCE [LARGE SCALE GENOMIC DNA]</scope>
    <source>
        <strain evidence="2 3">JCM 30961</strain>
    </source>
</reference>
<evidence type="ECO:0000313" key="3">
    <source>
        <dbReference type="Proteomes" id="UP000547058"/>
    </source>
</evidence>
<dbReference type="RefSeq" id="WP_182341379.1">
    <property type="nucleotide sequence ID" value="NZ_JACGXS010000013.1"/>
</dbReference>
<sequence>MKVIEIKGIGIPNKGAELMLHSVLQHFESEHPSMFVVEPNTGYVGRARYGLWQKTSFEVRGRAVDASWIFRLIPRTLRRKFGLVLDSEINTIIDASGFAYGDQWGARKARERLGKRLRKWKAAGKKVILLPQAFGPFTSDAIRSEMATILEHADLVFARDNQSFSHLEKVSPGKAFKSPDFTNLVKVPSYPGREAFAGRPCVIPNSKMIQMGRISEEAYVVGLTEAVQTLLENGMNPFLLLHEGAADLRLAELVNQKLGNALEILRTDDALEIKYVIGKCSIVISSRFHGLVSALSQGIPVVAMGWSHKYEELLADYGSADLLADPQVAGSIADKVRLLLQPGQIEKATEIIEGHVETQKSLVAEMWKRVDATLA</sequence>
<dbReference type="GO" id="GO:0016740">
    <property type="term" value="F:transferase activity"/>
    <property type="evidence" value="ECO:0007669"/>
    <property type="project" value="UniProtKB-KW"/>
</dbReference>
<dbReference type="PANTHER" id="PTHR36836:SF1">
    <property type="entry name" value="COLANIC ACID BIOSYNTHESIS PROTEIN WCAK"/>
    <property type="match status" value="1"/>
</dbReference>
<comment type="caution">
    <text evidence="2">The sequence shown here is derived from an EMBL/GenBank/DDBJ whole genome shotgun (WGS) entry which is preliminary data.</text>
</comment>
<dbReference type="Proteomes" id="UP000547058">
    <property type="component" value="Unassembled WGS sequence"/>
</dbReference>
<keyword evidence="3" id="KW-1185">Reference proteome</keyword>
<dbReference type="PANTHER" id="PTHR36836">
    <property type="entry name" value="COLANIC ACID BIOSYNTHESIS PROTEIN WCAK"/>
    <property type="match status" value="1"/>
</dbReference>
<dbReference type="EMBL" id="JACGXS010000013">
    <property type="protein sequence ID" value="MBA8683548.1"/>
    <property type="molecule type" value="Genomic_DNA"/>
</dbReference>
<evidence type="ECO:0000313" key="2">
    <source>
        <dbReference type="EMBL" id="MBA8683548.1"/>
    </source>
</evidence>
<evidence type="ECO:0000259" key="1">
    <source>
        <dbReference type="Pfam" id="PF04230"/>
    </source>
</evidence>
<protein>
    <submittedName>
        <fullName evidence="2">Polysaccharide pyruvyl transferase family protein</fullName>
    </submittedName>
</protein>
<feature type="domain" description="Polysaccharide pyruvyl transferase" evidence="1">
    <location>
        <begin position="13"/>
        <end position="308"/>
    </location>
</feature>
<gene>
    <name evidence="2" type="ORF">H4O11_17240</name>
</gene>
<dbReference type="AlphaFoldDB" id="A0A7W3FPV1"/>
<accession>A0A7W3FPV1</accession>
<name>A0A7W3FPV1_9GAMM</name>
<dbReference type="InterPro" id="IPR007345">
    <property type="entry name" value="Polysacch_pyruvyl_Trfase"/>
</dbReference>
<dbReference type="Pfam" id="PF04230">
    <property type="entry name" value="PS_pyruv_trans"/>
    <property type="match status" value="1"/>
</dbReference>
<proteinExistence type="predicted"/>
<keyword evidence="2" id="KW-0808">Transferase</keyword>